<accession>A0ABP7G5C2</accession>
<feature type="domain" description="Glycosyl hydrolase family 95 catalytic" evidence="2">
    <location>
        <begin position="287"/>
        <end position="688"/>
    </location>
</feature>
<dbReference type="EMBL" id="BAABDD010000022">
    <property type="protein sequence ID" value="GAA3756143.1"/>
    <property type="molecule type" value="Genomic_DNA"/>
</dbReference>
<evidence type="ECO:0000313" key="4">
    <source>
        <dbReference type="Proteomes" id="UP001500908"/>
    </source>
</evidence>
<name>A0ABP7G5C2_9ACTN</name>
<dbReference type="PANTHER" id="PTHR31084">
    <property type="entry name" value="ALPHA-L-FUCOSIDASE 2"/>
    <property type="match status" value="1"/>
</dbReference>
<evidence type="ECO:0000259" key="2">
    <source>
        <dbReference type="Pfam" id="PF22124"/>
    </source>
</evidence>
<dbReference type="PANTHER" id="PTHR31084:SF0">
    <property type="entry name" value="ALPHA-L-FUCOSIDASE 2"/>
    <property type="match status" value="1"/>
</dbReference>
<dbReference type="Proteomes" id="UP001500908">
    <property type="component" value="Unassembled WGS sequence"/>
</dbReference>
<gene>
    <name evidence="3" type="ORF">GCM10022402_38270</name>
</gene>
<organism evidence="3 4">
    <name type="scientific">Salinactinospora qingdaonensis</name>
    <dbReference type="NCBI Taxonomy" id="702744"/>
    <lineage>
        <taxon>Bacteria</taxon>
        <taxon>Bacillati</taxon>
        <taxon>Actinomycetota</taxon>
        <taxon>Actinomycetes</taxon>
        <taxon>Streptosporangiales</taxon>
        <taxon>Nocardiopsidaceae</taxon>
        <taxon>Salinactinospora</taxon>
    </lineage>
</organism>
<dbReference type="RefSeq" id="WP_344974158.1">
    <property type="nucleotide sequence ID" value="NZ_BAABDD010000022.1"/>
</dbReference>
<dbReference type="GO" id="GO:0016787">
    <property type="term" value="F:hydrolase activity"/>
    <property type="evidence" value="ECO:0007669"/>
    <property type="project" value="UniProtKB-KW"/>
</dbReference>
<feature type="domain" description="Glycosyl hydrolase family 95 N-terminal" evidence="1">
    <location>
        <begin position="11"/>
        <end position="245"/>
    </location>
</feature>
<evidence type="ECO:0000259" key="1">
    <source>
        <dbReference type="Pfam" id="PF14498"/>
    </source>
</evidence>
<dbReference type="InterPro" id="IPR054363">
    <property type="entry name" value="GH95_cat"/>
</dbReference>
<dbReference type="SUPFAM" id="SSF48208">
    <property type="entry name" value="Six-hairpin glycosidases"/>
    <property type="match status" value="1"/>
</dbReference>
<dbReference type="InterPro" id="IPR027414">
    <property type="entry name" value="GH95_N_dom"/>
</dbReference>
<dbReference type="InterPro" id="IPR012341">
    <property type="entry name" value="6hp_glycosidase-like_sf"/>
</dbReference>
<comment type="caution">
    <text evidence="3">The sequence shown here is derived from an EMBL/GenBank/DDBJ whole genome shotgun (WGS) entry which is preliminary data.</text>
</comment>
<dbReference type="InterPro" id="IPR008928">
    <property type="entry name" value="6-hairpin_glycosidase_sf"/>
</dbReference>
<dbReference type="Pfam" id="PF22124">
    <property type="entry name" value="Glyco_hydro_95_cat"/>
    <property type="match status" value="1"/>
</dbReference>
<keyword evidence="4" id="KW-1185">Reference proteome</keyword>
<dbReference type="InterPro" id="IPR016518">
    <property type="entry name" value="Alpha-L-fucosidase"/>
</dbReference>
<protein>
    <submittedName>
        <fullName evidence="3">Glycoside hydrolase N-terminal domain-containing protein</fullName>
    </submittedName>
</protein>
<dbReference type="Pfam" id="PF14498">
    <property type="entry name" value="Glyco_hyd_65N_2"/>
    <property type="match status" value="1"/>
</dbReference>
<evidence type="ECO:0000313" key="3">
    <source>
        <dbReference type="EMBL" id="GAA3756143.1"/>
    </source>
</evidence>
<dbReference type="PIRSF" id="PIRSF007663">
    <property type="entry name" value="UCP007663"/>
    <property type="match status" value="1"/>
</dbReference>
<reference evidence="4" key="1">
    <citation type="journal article" date="2019" name="Int. J. Syst. Evol. Microbiol.">
        <title>The Global Catalogue of Microorganisms (GCM) 10K type strain sequencing project: providing services to taxonomists for standard genome sequencing and annotation.</title>
        <authorList>
            <consortium name="The Broad Institute Genomics Platform"/>
            <consortium name="The Broad Institute Genome Sequencing Center for Infectious Disease"/>
            <person name="Wu L."/>
            <person name="Ma J."/>
        </authorList>
    </citation>
    <scope>NUCLEOTIDE SEQUENCE [LARGE SCALE GENOMIC DNA]</scope>
    <source>
        <strain evidence="4">JCM 17137</strain>
    </source>
</reference>
<dbReference type="Gene3D" id="1.50.10.10">
    <property type="match status" value="1"/>
</dbReference>
<proteinExistence type="predicted"/>
<keyword evidence="3" id="KW-0378">Hydrolase</keyword>
<sequence length="785" mass="86358">MTTAPRWRGNWDNTPAAQWEDAFLTGNGRHGAMVYGDPFDERVVVNHHTLVRPNGSQGLRPPHLAPFLGRIRDVLLADATSPSVAEAVSHAIDGWDLRWVQPFHPAFAIRVRISDTAQETSPDPVAAYRREVDYRTGVVTARWRRDGGEWRSECFVSRADDVVVWRLSAPPGCTITASVTLDPRLPGIPEQVERLGTATSALLRFDARHPGGGDGYRGLTRLIPTGGHVTTRTAADTATEGAEDAVFGMAHAEGCTRLTLLTRVARHTPWPCDSEPPLASLESLPESFDALLVRHLPAHRDAYDRVSLDLGAPREERDLPVATLLARPQRHRLALLERLFDAGRYHLLSSSGMFPPRLTGIWTGEWETAWSGAFTTNANLNLQLASAAVAALPEVSLAHARLVLGQLDDWRSNARLLFGARGVVAPTHTDGHSGHSYHFQRAYPQHLWAAGADWLLHPLLEYVHTTGDDAFLRDRLAPVLAEVATFYEDFLTPIGDGDQVAAVPSYSPENQPANGYSPAAVNATMDVVAARHALLTAADVWQSADPARAQEWRALAERLPALRVNNDGALAEWAWPGITDNYDHRHLSHLYPVWPLDEITPQDTPQLARAAHTALVKRGTENDSAHGYLHTALVAARLHDPELVERPLAALLAGDFFHRSLMSSHYPQRHVYNADAAHTLPAILLEALLHSTPATHERPARVFLLPAAPEWLSTGTLRGARTRNRITVVKLAWDLVQRRVWVVLCSAVDQEVELYTGAPPPPAAPPERLWLRAGEEIALTRALDG</sequence>